<evidence type="ECO:0000256" key="4">
    <source>
        <dbReference type="ARBA" id="ARBA00023136"/>
    </source>
</evidence>
<dbReference type="EMBL" id="BARW01027552">
    <property type="protein sequence ID" value="GAJ16057.1"/>
    <property type="molecule type" value="Genomic_DNA"/>
</dbReference>
<keyword evidence="3 5" id="KW-1133">Transmembrane helix</keyword>
<dbReference type="InterPro" id="IPR007016">
    <property type="entry name" value="O-antigen_ligase-rel_domated"/>
</dbReference>
<dbReference type="PANTHER" id="PTHR37422">
    <property type="entry name" value="TEICHURONIC ACID BIOSYNTHESIS PROTEIN TUAE"/>
    <property type="match status" value="1"/>
</dbReference>
<dbReference type="GO" id="GO:0016020">
    <property type="term" value="C:membrane"/>
    <property type="evidence" value="ECO:0007669"/>
    <property type="project" value="UniProtKB-SubCell"/>
</dbReference>
<evidence type="ECO:0000313" key="7">
    <source>
        <dbReference type="EMBL" id="GAJ16057.1"/>
    </source>
</evidence>
<evidence type="ECO:0000259" key="6">
    <source>
        <dbReference type="Pfam" id="PF04932"/>
    </source>
</evidence>
<evidence type="ECO:0000256" key="1">
    <source>
        <dbReference type="ARBA" id="ARBA00004141"/>
    </source>
</evidence>
<evidence type="ECO:0000256" key="2">
    <source>
        <dbReference type="ARBA" id="ARBA00022692"/>
    </source>
</evidence>
<feature type="domain" description="O-antigen ligase-related" evidence="6">
    <location>
        <begin position="8"/>
        <end position="81"/>
    </location>
</feature>
<feature type="transmembrane region" description="Helical" evidence="5">
    <location>
        <begin position="77"/>
        <end position="95"/>
    </location>
</feature>
<evidence type="ECO:0000256" key="3">
    <source>
        <dbReference type="ARBA" id="ARBA00022989"/>
    </source>
</evidence>
<accession>X1VEB4</accession>
<dbReference type="InterPro" id="IPR051533">
    <property type="entry name" value="WaaL-like"/>
</dbReference>
<comment type="caution">
    <text evidence="7">The sequence shown here is derived from an EMBL/GenBank/DDBJ whole genome shotgun (WGS) entry which is preliminary data.</text>
</comment>
<reference evidence="7" key="1">
    <citation type="journal article" date="2014" name="Front. Microbiol.">
        <title>High frequency of phylogenetically diverse reductive dehalogenase-homologous genes in deep subseafloor sedimentary metagenomes.</title>
        <authorList>
            <person name="Kawai M."/>
            <person name="Futagami T."/>
            <person name="Toyoda A."/>
            <person name="Takaki Y."/>
            <person name="Nishi S."/>
            <person name="Hori S."/>
            <person name="Arai W."/>
            <person name="Tsubouchi T."/>
            <person name="Morono Y."/>
            <person name="Uchiyama I."/>
            <person name="Ito T."/>
            <person name="Fujiyama A."/>
            <person name="Inagaki F."/>
            <person name="Takami H."/>
        </authorList>
    </citation>
    <scope>NUCLEOTIDE SEQUENCE</scope>
    <source>
        <strain evidence="7">Expedition CK06-06</strain>
    </source>
</reference>
<name>X1VEB4_9ZZZZ</name>
<keyword evidence="4 5" id="KW-0472">Membrane</keyword>
<gene>
    <name evidence="7" type="ORF">S12H4_44680</name>
</gene>
<keyword evidence="2 5" id="KW-0812">Transmembrane</keyword>
<dbReference type="AlphaFoldDB" id="X1VEB4"/>
<organism evidence="7">
    <name type="scientific">marine sediment metagenome</name>
    <dbReference type="NCBI Taxonomy" id="412755"/>
    <lineage>
        <taxon>unclassified sequences</taxon>
        <taxon>metagenomes</taxon>
        <taxon>ecological metagenomes</taxon>
    </lineage>
</organism>
<evidence type="ECO:0000256" key="5">
    <source>
        <dbReference type="SAM" id="Phobius"/>
    </source>
</evidence>
<comment type="subcellular location">
    <subcellularLocation>
        <location evidence="1">Membrane</location>
        <topology evidence="1">Multi-pass membrane protein</topology>
    </subcellularLocation>
</comment>
<proteinExistence type="predicted"/>
<feature type="transmembrane region" description="Helical" evidence="5">
    <location>
        <begin position="101"/>
        <end position="122"/>
    </location>
</feature>
<feature type="non-terminal residue" evidence="7">
    <location>
        <position position="1"/>
    </location>
</feature>
<protein>
    <recommendedName>
        <fullName evidence="6">O-antigen ligase-related domain-containing protein</fullName>
    </recommendedName>
</protein>
<sequence>ALSIFSLKTATNQQRIEYIKGGIKVIKEYPLFGTGPNMVNVEIKKEKYGLSDESKKLAVHLHNNIIQIAAERGIPTILAWLIFMAWVFVSLVKLLQNKDPFLFPLTVAALAAFLGFLTAGLFEYNFGDSEVTTLFLYLITIPFTLERIQKRQHPDLEKS</sequence>
<dbReference type="Pfam" id="PF04932">
    <property type="entry name" value="Wzy_C"/>
    <property type="match status" value="1"/>
</dbReference>
<dbReference type="PANTHER" id="PTHR37422:SF13">
    <property type="entry name" value="LIPOPOLYSACCHARIDE BIOSYNTHESIS PROTEIN PA4999-RELATED"/>
    <property type="match status" value="1"/>
</dbReference>